<organism evidence="1 2">
    <name type="scientific">Dovyalis caffra</name>
    <dbReference type="NCBI Taxonomy" id="77055"/>
    <lineage>
        <taxon>Eukaryota</taxon>
        <taxon>Viridiplantae</taxon>
        <taxon>Streptophyta</taxon>
        <taxon>Embryophyta</taxon>
        <taxon>Tracheophyta</taxon>
        <taxon>Spermatophyta</taxon>
        <taxon>Magnoliopsida</taxon>
        <taxon>eudicotyledons</taxon>
        <taxon>Gunneridae</taxon>
        <taxon>Pentapetalae</taxon>
        <taxon>rosids</taxon>
        <taxon>fabids</taxon>
        <taxon>Malpighiales</taxon>
        <taxon>Salicaceae</taxon>
        <taxon>Flacourtieae</taxon>
        <taxon>Dovyalis</taxon>
    </lineage>
</organism>
<dbReference type="EMBL" id="CAWUPB010001173">
    <property type="protein sequence ID" value="CAK7348634.1"/>
    <property type="molecule type" value="Genomic_DNA"/>
</dbReference>
<protein>
    <submittedName>
        <fullName evidence="1">Uncharacterized protein</fullName>
    </submittedName>
</protein>
<evidence type="ECO:0000313" key="1">
    <source>
        <dbReference type="EMBL" id="CAK7348634.1"/>
    </source>
</evidence>
<sequence>MATTTLVVINMVVLWRSPNHLSQPTANYCHHASSAWHPDPAAASHVTRNLRNLSLAKDYKCTSKLIVDLNTRGLLLQDNAEDRIYYNTRLRMESISLKAL</sequence>
<reference evidence="1 2" key="1">
    <citation type="submission" date="2024-01" db="EMBL/GenBank/DDBJ databases">
        <authorList>
            <person name="Waweru B."/>
        </authorList>
    </citation>
    <scope>NUCLEOTIDE SEQUENCE [LARGE SCALE GENOMIC DNA]</scope>
</reference>
<comment type="caution">
    <text evidence="1">The sequence shown here is derived from an EMBL/GenBank/DDBJ whole genome shotgun (WGS) entry which is preliminary data.</text>
</comment>
<accession>A0AAV1SFL5</accession>
<evidence type="ECO:0000313" key="2">
    <source>
        <dbReference type="Proteomes" id="UP001314170"/>
    </source>
</evidence>
<dbReference type="AlphaFoldDB" id="A0AAV1SFL5"/>
<proteinExistence type="predicted"/>
<name>A0AAV1SFL5_9ROSI</name>
<dbReference type="Proteomes" id="UP001314170">
    <property type="component" value="Unassembled WGS sequence"/>
</dbReference>
<keyword evidence="2" id="KW-1185">Reference proteome</keyword>
<gene>
    <name evidence="1" type="ORF">DCAF_LOCUS21337</name>
</gene>